<dbReference type="AlphaFoldDB" id="A0A238C220"/>
<dbReference type="OrthoDB" id="5978072at2759"/>
<keyword evidence="2" id="KW-1185">Reference proteome</keyword>
<organism evidence="1 2">
    <name type="scientific">Onchocerca flexuosa</name>
    <dbReference type="NCBI Taxonomy" id="387005"/>
    <lineage>
        <taxon>Eukaryota</taxon>
        <taxon>Metazoa</taxon>
        <taxon>Ecdysozoa</taxon>
        <taxon>Nematoda</taxon>
        <taxon>Chromadorea</taxon>
        <taxon>Rhabditida</taxon>
        <taxon>Spirurina</taxon>
        <taxon>Spiruromorpha</taxon>
        <taxon>Filarioidea</taxon>
        <taxon>Onchocercidae</taxon>
        <taxon>Onchocerca</taxon>
    </lineage>
</organism>
<reference evidence="1 2" key="1">
    <citation type="submission" date="2015-12" db="EMBL/GenBank/DDBJ databases">
        <title>Draft genome of the nematode, Onchocerca flexuosa.</title>
        <authorList>
            <person name="Mitreva M."/>
        </authorList>
    </citation>
    <scope>NUCLEOTIDE SEQUENCE [LARGE SCALE GENOMIC DNA]</scope>
    <source>
        <strain evidence="1">Red Deer</strain>
    </source>
</reference>
<protein>
    <submittedName>
        <fullName evidence="1">Uncharacterized protein</fullName>
    </submittedName>
</protein>
<proteinExistence type="predicted"/>
<name>A0A238C220_9BILA</name>
<sequence length="68" mass="8225">MNTLKLDDWRKLQRTTTEEKEPQYVAPNFRPLQHSYGRLIRTNIISRNTSLECMRQITISQYRSNLRN</sequence>
<evidence type="ECO:0000313" key="1">
    <source>
        <dbReference type="EMBL" id="OZC11532.1"/>
    </source>
</evidence>
<accession>A0A238C220</accession>
<dbReference type="EMBL" id="KZ269980">
    <property type="protein sequence ID" value="OZC11532.1"/>
    <property type="molecule type" value="Genomic_DNA"/>
</dbReference>
<evidence type="ECO:0000313" key="2">
    <source>
        <dbReference type="Proteomes" id="UP000242913"/>
    </source>
</evidence>
<dbReference type="Proteomes" id="UP000242913">
    <property type="component" value="Unassembled WGS sequence"/>
</dbReference>
<gene>
    <name evidence="1" type="ORF">X798_01390</name>
</gene>